<dbReference type="PANTHER" id="PTHR47163:SF2">
    <property type="entry name" value="SI:DKEY-17M8.2"/>
    <property type="match status" value="1"/>
</dbReference>
<dbReference type="SMART" id="SM01126">
    <property type="entry name" value="DDE_Tnp_IS1595"/>
    <property type="match status" value="1"/>
</dbReference>
<dbReference type="STRING" id="4795.A0A225X084"/>
<proteinExistence type="predicted"/>
<dbReference type="EMBL" id="NBNE01000123">
    <property type="protein sequence ID" value="OWZ22610.1"/>
    <property type="molecule type" value="Genomic_DNA"/>
</dbReference>
<reference evidence="3" key="1">
    <citation type="submission" date="2017-03" db="EMBL/GenBank/DDBJ databases">
        <title>Phytopthora megakarya and P. palmivora, two closely related causual agents of cacao black pod achieved similar genome size and gene model numbers by different mechanisms.</title>
        <authorList>
            <person name="Ali S."/>
            <person name="Shao J."/>
            <person name="Larry D.J."/>
            <person name="Kronmiller B."/>
            <person name="Shen D."/>
            <person name="Strem M.D."/>
            <person name="Melnick R.L."/>
            <person name="Guiltinan M.J."/>
            <person name="Tyler B.M."/>
            <person name="Meinhardt L.W."/>
            <person name="Bailey B.A."/>
        </authorList>
    </citation>
    <scope>NUCLEOTIDE SEQUENCE [LARGE SCALE GENOMIC DNA]</scope>
    <source>
        <strain evidence="3">zdho120</strain>
    </source>
</reference>
<sequence length="258" mass="29630">MSSTEYDLAYDAEAYTFEAVMAACAAEEQCILWCIRVGLLAETMTFSGCAGAMQRKEARWRCNRISCRSERSVRHNSFFAGSRLPLSKFLKILYFWTYGTHVTEAAEHVGLRLKAGGQWYAYARDICTEEMLRCDMKIGGEGYTVEIDGTSMKKKQRYNRGSKYPDYWVFGGVDRTTKKWFAKVVYDDRTKPNLSRAIKSYIKPGTLIMSDQFKSYVTEYTHQWVNHSQTFVDPTTGACTNRIVGVWEVKIKARVESE</sequence>
<comment type="caution">
    <text evidence="2">The sequence shown here is derived from an EMBL/GenBank/DDBJ whole genome shotgun (WGS) entry which is preliminary data.</text>
</comment>
<dbReference type="InterPro" id="IPR024445">
    <property type="entry name" value="Tnp_ISXO2-like"/>
</dbReference>
<dbReference type="OrthoDB" id="108710at2759"/>
<dbReference type="Pfam" id="PF12762">
    <property type="entry name" value="DDE_Tnp_IS1595"/>
    <property type="match status" value="1"/>
</dbReference>
<dbReference type="Proteomes" id="UP000198211">
    <property type="component" value="Unassembled WGS sequence"/>
</dbReference>
<evidence type="ECO:0000313" key="2">
    <source>
        <dbReference type="EMBL" id="OWZ22610.1"/>
    </source>
</evidence>
<name>A0A225X084_9STRA</name>
<dbReference type="AlphaFoldDB" id="A0A225X084"/>
<dbReference type="InterPro" id="IPR053164">
    <property type="entry name" value="IS1016-like_transposase"/>
</dbReference>
<dbReference type="PANTHER" id="PTHR47163">
    <property type="entry name" value="DDE_TNP_IS1595 DOMAIN-CONTAINING PROTEIN"/>
    <property type="match status" value="1"/>
</dbReference>
<keyword evidence="3" id="KW-1185">Reference proteome</keyword>
<accession>A0A225X084</accession>
<evidence type="ECO:0000313" key="3">
    <source>
        <dbReference type="Proteomes" id="UP000198211"/>
    </source>
</evidence>
<organism evidence="2 3">
    <name type="scientific">Phytophthora megakarya</name>
    <dbReference type="NCBI Taxonomy" id="4795"/>
    <lineage>
        <taxon>Eukaryota</taxon>
        <taxon>Sar</taxon>
        <taxon>Stramenopiles</taxon>
        <taxon>Oomycota</taxon>
        <taxon>Peronosporomycetes</taxon>
        <taxon>Peronosporales</taxon>
        <taxon>Peronosporaceae</taxon>
        <taxon>Phytophthora</taxon>
    </lineage>
</organism>
<gene>
    <name evidence="2" type="ORF">PHMEG_0002659</name>
</gene>
<feature type="domain" description="ISXO2-like transposase" evidence="1">
    <location>
        <begin position="137"/>
        <end position="258"/>
    </location>
</feature>
<evidence type="ECO:0000259" key="1">
    <source>
        <dbReference type="SMART" id="SM01126"/>
    </source>
</evidence>
<protein>
    <recommendedName>
        <fullName evidence="1">ISXO2-like transposase domain-containing protein</fullName>
    </recommendedName>
</protein>